<evidence type="ECO:0000313" key="3">
    <source>
        <dbReference type="EMBL" id="KAK0440289.1"/>
    </source>
</evidence>
<gene>
    <name evidence="3" type="ORF">EV421DRAFT_1905435</name>
</gene>
<evidence type="ECO:0000256" key="1">
    <source>
        <dbReference type="PIRSR" id="PIRSR632852-1"/>
    </source>
</evidence>
<proteinExistence type="predicted"/>
<reference evidence="3" key="1">
    <citation type="submission" date="2023-06" db="EMBL/GenBank/DDBJ databases">
        <authorList>
            <consortium name="Lawrence Berkeley National Laboratory"/>
            <person name="Ahrendt S."/>
            <person name="Sahu N."/>
            <person name="Indic B."/>
            <person name="Wong-Bajracharya J."/>
            <person name="Merenyi Z."/>
            <person name="Ke H.-M."/>
            <person name="Monk M."/>
            <person name="Kocsube S."/>
            <person name="Drula E."/>
            <person name="Lipzen A."/>
            <person name="Balint B."/>
            <person name="Henrissat B."/>
            <person name="Andreopoulos B."/>
            <person name="Martin F.M."/>
            <person name="Harder C.B."/>
            <person name="Rigling D."/>
            <person name="Ford K.L."/>
            <person name="Foster G.D."/>
            <person name="Pangilinan J."/>
            <person name="Papanicolaou A."/>
            <person name="Barry K."/>
            <person name="LaButti K."/>
            <person name="Viragh M."/>
            <person name="Koriabine M."/>
            <person name="Yan M."/>
            <person name="Riley R."/>
            <person name="Champramary S."/>
            <person name="Plett K.L."/>
            <person name="Tsai I.J."/>
            <person name="Slot J."/>
            <person name="Sipos G."/>
            <person name="Plett J."/>
            <person name="Nagy L.G."/>
            <person name="Grigoriev I.V."/>
        </authorList>
    </citation>
    <scope>NUCLEOTIDE SEQUENCE</scope>
    <source>
        <strain evidence="3">FPL87.14</strain>
    </source>
</reference>
<dbReference type="Proteomes" id="UP001175226">
    <property type="component" value="Unassembled WGS sequence"/>
</dbReference>
<evidence type="ECO:0000313" key="4">
    <source>
        <dbReference type="Proteomes" id="UP001175226"/>
    </source>
</evidence>
<dbReference type="InterPro" id="IPR037151">
    <property type="entry name" value="AlkB-like_sf"/>
</dbReference>
<feature type="binding site" evidence="1">
    <location>
        <position position="150"/>
    </location>
    <ligand>
        <name>2-oxoglutarate</name>
        <dbReference type="ChEBI" id="CHEBI:16810"/>
    </ligand>
</feature>
<feature type="binding site" evidence="1">
    <location>
        <position position="62"/>
    </location>
    <ligand>
        <name>2-oxoglutarate</name>
        <dbReference type="ChEBI" id="CHEBI:16810"/>
    </ligand>
</feature>
<feature type="binding site" evidence="1">
    <location>
        <position position="74"/>
    </location>
    <ligand>
        <name>substrate</name>
    </ligand>
</feature>
<dbReference type="GO" id="GO:0008198">
    <property type="term" value="F:ferrous iron binding"/>
    <property type="evidence" value="ECO:0007669"/>
    <property type="project" value="TreeGrafter"/>
</dbReference>
<dbReference type="InterPro" id="IPR027450">
    <property type="entry name" value="AlkB-like"/>
</dbReference>
<dbReference type="GO" id="GO:0051747">
    <property type="term" value="F:cytosine C-5 DNA demethylase activity"/>
    <property type="evidence" value="ECO:0007669"/>
    <property type="project" value="TreeGrafter"/>
</dbReference>
<name>A0AA39JFB7_9AGAR</name>
<feature type="binding site" evidence="1">
    <location>
        <position position="71"/>
    </location>
    <ligand>
        <name>2-oxoglutarate</name>
        <dbReference type="ChEBI" id="CHEBI:16810"/>
    </ligand>
</feature>
<comment type="caution">
    <text evidence="3">The sequence shown here is derived from an EMBL/GenBank/DDBJ whole genome shotgun (WGS) entry which is preliminary data.</text>
</comment>
<feature type="domain" description="Alpha-ketoglutarate-dependent dioxygenase AlkB-like" evidence="2">
    <location>
        <begin position="27"/>
        <end position="156"/>
    </location>
</feature>
<dbReference type="EMBL" id="JAUEPT010000034">
    <property type="protein sequence ID" value="KAK0440289.1"/>
    <property type="molecule type" value="Genomic_DNA"/>
</dbReference>
<accession>A0AA39JFB7</accession>
<evidence type="ECO:0000259" key="2">
    <source>
        <dbReference type="Pfam" id="PF13532"/>
    </source>
</evidence>
<dbReference type="SUPFAM" id="SSF51197">
    <property type="entry name" value="Clavaminate synthase-like"/>
    <property type="match status" value="1"/>
</dbReference>
<organism evidence="3 4">
    <name type="scientific">Armillaria borealis</name>
    <dbReference type="NCBI Taxonomy" id="47425"/>
    <lineage>
        <taxon>Eukaryota</taxon>
        <taxon>Fungi</taxon>
        <taxon>Dikarya</taxon>
        <taxon>Basidiomycota</taxon>
        <taxon>Agaricomycotina</taxon>
        <taxon>Agaricomycetes</taxon>
        <taxon>Agaricomycetidae</taxon>
        <taxon>Agaricales</taxon>
        <taxon>Marasmiineae</taxon>
        <taxon>Physalacriaceae</taxon>
        <taxon>Armillaria</taxon>
    </lineage>
</organism>
<keyword evidence="4" id="KW-1185">Reference proteome</keyword>
<sequence>MFTNYFSYNAGVAYHYIGGDGLTMDWERAPSVVHDARAHIKESLNAVFDSVPDFNELLSVGYLPDQAMAFHSDDERGVYPFVAGLSLGSDATMTFRWKNSPSDGPRGFLAVNLKHVRTMAAMTTALMLMHSAKGDILLMDGKDFQTTFQHSVTPISFRIAVTARVIDSESIGPTGRIA</sequence>
<protein>
    <recommendedName>
        <fullName evidence="2">Alpha-ketoglutarate-dependent dioxygenase AlkB-like domain-containing protein</fullName>
    </recommendedName>
</protein>
<dbReference type="PANTHER" id="PTHR31573:SF4">
    <property type="entry name" value="FE2OG DIOXYGENASE DOMAIN-CONTAINING PROTEIN"/>
    <property type="match status" value="1"/>
</dbReference>
<dbReference type="InterPro" id="IPR032852">
    <property type="entry name" value="ALKBH2"/>
</dbReference>
<dbReference type="GO" id="GO:0035516">
    <property type="term" value="F:broad specificity oxidative DNA demethylase activity"/>
    <property type="evidence" value="ECO:0007669"/>
    <property type="project" value="TreeGrafter"/>
</dbReference>
<dbReference type="PANTHER" id="PTHR31573">
    <property type="entry name" value="ALPHA-KETOGLUTARATE-DEPENDENT DIOXYGENASE ALKB HOMOLOG 2"/>
    <property type="match status" value="1"/>
</dbReference>
<dbReference type="AlphaFoldDB" id="A0AA39JFB7"/>
<dbReference type="Pfam" id="PF13532">
    <property type="entry name" value="2OG-FeII_Oxy_2"/>
    <property type="match status" value="1"/>
</dbReference>
<dbReference type="Gene3D" id="2.60.120.590">
    <property type="entry name" value="Alpha-ketoglutarate-dependent dioxygenase AlkB-like"/>
    <property type="match status" value="1"/>
</dbReference>
<dbReference type="GO" id="GO:0006307">
    <property type="term" value="P:DNA alkylation repair"/>
    <property type="evidence" value="ECO:0007669"/>
    <property type="project" value="TreeGrafter"/>
</dbReference>